<dbReference type="InterPro" id="IPR007324">
    <property type="entry name" value="Sugar-bd_dom_put"/>
</dbReference>
<dbReference type="InterPro" id="IPR036388">
    <property type="entry name" value="WH-like_DNA-bd_sf"/>
</dbReference>
<dbReference type="EMBL" id="CP023434">
    <property type="protein sequence ID" value="AXY24862.1"/>
    <property type="molecule type" value="Genomic_DNA"/>
</dbReference>
<keyword evidence="3" id="KW-0238">DNA-binding</keyword>
<dbReference type="Gene3D" id="1.10.10.10">
    <property type="entry name" value="Winged helix-like DNA-binding domain superfamily/Winged helix DNA-binding domain"/>
    <property type="match status" value="1"/>
</dbReference>
<dbReference type="Pfam" id="PF04198">
    <property type="entry name" value="Sugar-bind"/>
    <property type="match status" value="1"/>
</dbReference>
<dbReference type="OrthoDB" id="58802at2"/>
<feature type="domain" description="Sugar-binding" evidence="5">
    <location>
        <begin position="58"/>
        <end position="311"/>
    </location>
</feature>
<dbReference type="InterPro" id="IPR051054">
    <property type="entry name" value="SorC_transcr_regulators"/>
</dbReference>
<dbReference type="Gene3D" id="3.40.50.1360">
    <property type="match status" value="1"/>
</dbReference>
<dbReference type="KEGG" id="abae:CL176_01845"/>
<evidence type="ECO:0000313" key="7">
    <source>
        <dbReference type="Proteomes" id="UP000263232"/>
    </source>
</evidence>
<dbReference type="AlphaFoldDB" id="A0A347WIF5"/>
<accession>A0A347WIF5</accession>
<sequence length="313" mass="35230">MSQNENELVKVASMYYEEGMTQAEIARTRGVSRSLISKYLIDAKKSGIVEVVINSSSVHSVRLERELEKKYHLRNAMIIDSFKLKEDEANRITTQQAALFLEKLLQENQTIGVSWGRTIRKVAESFPYTNHTDTVWIPLIGGMSDQDFDIQSNQLTNDFAIKCRGQAKYLYAPSLVSNDVIFDELVNNAGIKSILQESQEVDLALLGISTVDLESNMRRIGYLTDEDVAELKAKGAVGVINSRFFDRDGQEVDSDINRYSIGLTLDEIRQIPYRLGVVYGEQKAEAVEVALRTQLMDSIVTTDTMAETILNIK</sequence>
<dbReference type="SUPFAM" id="SSF100950">
    <property type="entry name" value="NagB/RpiA/CoA transferase-like"/>
    <property type="match status" value="1"/>
</dbReference>
<evidence type="ECO:0000256" key="3">
    <source>
        <dbReference type="ARBA" id="ARBA00023125"/>
    </source>
</evidence>
<gene>
    <name evidence="6" type="ORF">CL176_01845</name>
</gene>
<evidence type="ECO:0000313" key="6">
    <source>
        <dbReference type="EMBL" id="AXY24862.1"/>
    </source>
</evidence>
<proteinExistence type="inferred from homology"/>
<protein>
    <submittedName>
        <fullName evidence="6">Transcriptional regulator</fullName>
    </submittedName>
</protein>
<evidence type="ECO:0000256" key="1">
    <source>
        <dbReference type="ARBA" id="ARBA00010466"/>
    </source>
</evidence>
<keyword evidence="4" id="KW-0804">Transcription</keyword>
<comment type="similarity">
    <text evidence="1">Belongs to the SorC transcriptional regulatory family.</text>
</comment>
<dbReference type="GO" id="GO:0030246">
    <property type="term" value="F:carbohydrate binding"/>
    <property type="evidence" value="ECO:0007669"/>
    <property type="project" value="InterPro"/>
</dbReference>
<keyword evidence="2" id="KW-0805">Transcription regulation</keyword>
<keyword evidence="7" id="KW-1185">Reference proteome</keyword>
<dbReference type="InterPro" id="IPR037171">
    <property type="entry name" value="NagB/RpiA_transferase-like"/>
</dbReference>
<dbReference type="RefSeq" id="WP_118989784.1">
    <property type="nucleotide sequence ID" value="NZ_CP023434.1"/>
</dbReference>
<evidence type="ECO:0000256" key="2">
    <source>
        <dbReference type="ARBA" id="ARBA00023015"/>
    </source>
</evidence>
<evidence type="ECO:0000259" key="5">
    <source>
        <dbReference type="Pfam" id="PF04198"/>
    </source>
</evidence>
<dbReference type="GO" id="GO:0003677">
    <property type="term" value="F:DNA binding"/>
    <property type="evidence" value="ECO:0007669"/>
    <property type="project" value="UniProtKB-KW"/>
</dbReference>
<dbReference type="PANTHER" id="PTHR34294:SF12">
    <property type="entry name" value="SUGAR-BINDING TRANSCRIPTIONAL REGULATOR"/>
    <property type="match status" value="1"/>
</dbReference>
<organism evidence="6 7">
    <name type="scientific">Suicoccus acidiformans</name>
    <dbReference type="NCBI Taxonomy" id="2036206"/>
    <lineage>
        <taxon>Bacteria</taxon>
        <taxon>Bacillati</taxon>
        <taxon>Bacillota</taxon>
        <taxon>Bacilli</taxon>
        <taxon>Lactobacillales</taxon>
        <taxon>Aerococcaceae</taxon>
        <taxon>Suicoccus</taxon>
    </lineage>
</organism>
<reference evidence="6 7" key="1">
    <citation type="submission" date="2017-09" db="EMBL/GenBank/DDBJ databases">
        <title>Complete genome sequence of Oxytococcus suis strain ZY16052.</title>
        <authorList>
            <person name="Li F."/>
        </authorList>
    </citation>
    <scope>NUCLEOTIDE SEQUENCE [LARGE SCALE GENOMIC DNA]</scope>
    <source>
        <strain evidence="6 7">ZY16052</strain>
    </source>
</reference>
<dbReference type="PANTHER" id="PTHR34294">
    <property type="entry name" value="TRANSCRIPTIONAL REGULATOR-RELATED"/>
    <property type="match status" value="1"/>
</dbReference>
<name>A0A347WIF5_9LACT</name>
<dbReference type="Proteomes" id="UP000263232">
    <property type="component" value="Chromosome"/>
</dbReference>
<evidence type="ECO:0000256" key="4">
    <source>
        <dbReference type="ARBA" id="ARBA00023163"/>
    </source>
</evidence>